<dbReference type="Proteomes" id="UP000717696">
    <property type="component" value="Unassembled WGS sequence"/>
</dbReference>
<sequence length="205" mass="22494">MFKNSPLGSLVPSAPHCIGNLSTCSVGNSPHFVSLHLHLLPDHNATFRLKRDNTNLGSLRYSDLLDTFSERVSGVCDYFCSHPFFALHVMPHANEFPHPSSANKVAHTIAPPSIPFTRSCHAPLSLCCRATVNIPWAIPGIRTYPIPSTAQRHPIFLLALFYPTGVHLPGIPLLVGGTVGWRRSTSPSRTWQMLAFCMFKASLGL</sequence>
<protein>
    <submittedName>
        <fullName evidence="1">Uncharacterized protein</fullName>
    </submittedName>
</protein>
<comment type="caution">
    <text evidence="1">The sequence shown here is derived from an EMBL/GenBank/DDBJ whole genome shotgun (WGS) entry which is preliminary data.</text>
</comment>
<evidence type="ECO:0000313" key="1">
    <source>
        <dbReference type="EMBL" id="KAH7163385.1"/>
    </source>
</evidence>
<dbReference type="AlphaFoldDB" id="A0A9P9FLS8"/>
<proteinExistence type="predicted"/>
<reference evidence="1" key="1">
    <citation type="journal article" date="2021" name="Nat. Commun.">
        <title>Genetic determinants of endophytism in the Arabidopsis root mycobiome.</title>
        <authorList>
            <person name="Mesny F."/>
            <person name="Miyauchi S."/>
            <person name="Thiergart T."/>
            <person name="Pickel B."/>
            <person name="Atanasova L."/>
            <person name="Karlsson M."/>
            <person name="Huettel B."/>
            <person name="Barry K.W."/>
            <person name="Haridas S."/>
            <person name="Chen C."/>
            <person name="Bauer D."/>
            <person name="Andreopoulos W."/>
            <person name="Pangilinan J."/>
            <person name="LaButti K."/>
            <person name="Riley R."/>
            <person name="Lipzen A."/>
            <person name="Clum A."/>
            <person name="Drula E."/>
            <person name="Henrissat B."/>
            <person name="Kohler A."/>
            <person name="Grigoriev I.V."/>
            <person name="Martin F.M."/>
            <person name="Hacquard S."/>
        </authorList>
    </citation>
    <scope>NUCLEOTIDE SEQUENCE</scope>
    <source>
        <strain evidence="1">MPI-CAGE-AT-0021</strain>
    </source>
</reference>
<dbReference type="EMBL" id="JAGMUU010000001">
    <property type="protein sequence ID" value="KAH7163385.1"/>
    <property type="molecule type" value="Genomic_DNA"/>
</dbReference>
<evidence type="ECO:0000313" key="2">
    <source>
        <dbReference type="Proteomes" id="UP000717696"/>
    </source>
</evidence>
<organism evidence="1 2">
    <name type="scientific">Dactylonectria estremocensis</name>
    <dbReference type="NCBI Taxonomy" id="1079267"/>
    <lineage>
        <taxon>Eukaryota</taxon>
        <taxon>Fungi</taxon>
        <taxon>Dikarya</taxon>
        <taxon>Ascomycota</taxon>
        <taxon>Pezizomycotina</taxon>
        <taxon>Sordariomycetes</taxon>
        <taxon>Hypocreomycetidae</taxon>
        <taxon>Hypocreales</taxon>
        <taxon>Nectriaceae</taxon>
        <taxon>Dactylonectria</taxon>
    </lineage>
</organism>
<accession>A0A9P9FLS8</accession>
<gene>
    <name evidence="1" type="ORF">B0J13DRAFT_538457</name>
</gene>
<name>A0A9P9FLS8_9HYPO</name>
<dbReference type="OrthoDB" id="10551449at2759"/>
<keyword evidence="2" id="KW-1185">Reference proteome</keyword>